<dbReference type="Gene3D" id="2.170.270.10">
    <property type="entry name" value="SET domain"/>
    <property type="match status" value="1"/>
</dbReference>
<organism evidence="1 2">
    <name type="scientific">Colletotrichum tanaceti</name>
    <dbReference type="NCBI Taxonomy" id="1306861"/>
    <lineage>
        <taxon>Eukaryota</taxon>
        <taxon>Fungi</taxon>
        <taxon>Dikarya</taxon>
        <taxon>Ascomycota</taxon>
        <taxon>Pezizomycotina</taxon>
        <taxon>Sordariomycetes</taxon>
        <taxon>Hypocreomycetidae</taxon>
        <taxon>Glomerellales</taxon>
        <taxon>Glomerellaceae</taxon>
        <taxon>Colletotrichum</taxon>
        <taxon>Colletotrichum destructivum species complex</taxon>
    </lineage>
</organism>
<sequence length="177" mass="20030">MDQPLLCRQRRRSFIKDIQIIRAARDLEASTEILFGYRAPQHLQSYADVQKGLSSWGFVCNCELCVSRKETTDEALAHRKALTKKLFNVLDGYQGTNISAVQRILLQLEKTYPPGVPDAIRLELWDPYFALGAVMLSEGKPAECIRMMVRGMETLGFDITATADGKMALEITLYVRQ</sequence>
<gene>
    <name evidence="1" type="ORF">CTA1_5706</name>
</gene>
<dbReference type="EMBL" id="PJEX01000509">
    <property type="protein sequence ID" value="TKW49607.1"/>
    <property type="molecule type" value="Genomic_DNA"/>
</dbReference>
<evidence type="ECO:0000313" key="1">
    <source>
        <dbReference type="EMBL" id="TKW49607.1"/>
    </source>
</evidence>
<accession>A0A4U6X7X0</accession>
<evidence type="ECO:0000313" key="2">
    <source>
        <dbReference type="Proteomes" id="UP000310108"/>
    </source>
</evidence>
<dbReference type="SUPFAM" id="SSF82199">
    <property type="entry name" value="SET domain"/>
    <property type="match status" value="1"/>
</dbReference>
<reference evidence="1 2" key="1">
    <citation type="journal article" date="2019" name="PLoS ONE">
        <title>Comparative genome analysis indicates high evolutionary potential of pathogenicity genes in Colletotrichum tanaceti.</title>
        <authorList>
            <person name="Lelwala R.V."/>
            <person name="Korhonen P.K."/>
            <person name="Young N.D."/>
            <person name="Scott J.B."/>
            <person name="Ades P.A."/>
            <person name="Gasser R.B."/>
            <person name="Taylor P.W.J."/>
        </authorList>
    </citation>
    <scope>NUCLEOTIDE SEQUENCE [LARGE SCALE GENOMIC DNA]</scope>
    <source>
        <strain evidence="1">BRIP57314</strain>
    </source>
</reference>
<name>A0A4U6X7X0_9PEZI</name>
<dbReference type="STRING" id="1306861.A0A4U6X7X0"/>
<dbReference type="InterPro" id="IPR046341">
    <property type="entry name" value="SET_dom_sf"/>
</dbReference>
<evidence type="ECO:0008006" key="3">
    <source>
        <dbReference type="Google" id="ProtNLM"/>
    </source>
</evidence>
<dbReference type="AlphaFoldDB" id="A0A4U6X7X0"/>
<comment type="caution">
    <text evidence="1">The sequence shown here is derived from an EMBL/GenBank/DDBJ whole genome shotgun (WGS) entry which is preliminary data.</text>
</comment>
<proteinExistence type="predicted"/>
<protein>
    <recommendedName>
        <fullName evidence="3">SET domain-containing protein</fullName>
    </recommendedName>
</protein>
<dbReference type="Proteomes" id="UP000310108">
    <property type="component" value="Unassembled WGS sequence"/>
</dbReference>
<keyword evidence="2" id="KW-1185">Reference proteome</keyword>